<feature type="transmembrane region" description="Helical" evidence="6">
    <location>
        <begin position="323"/>
        <end position="344"/>
    </location>
</feature>
<dbReference type="EMBL" id="ANAH02000066">
    <property type="protein sequence ID" value="EPX56439.1"/>
    <property type="molecule type" value="Genomic_DNA"/>
</dbReference>
<dbReference type="PANTHER" id="PTHR10010">
    <property type="entry name" value="SOLUTE CARRIER FAMILY 34 SODIUM PHOSPHATE , MEMBER 2-RELATED"/>
    <property type="match status" value="1"/>
</dbReference>
<keyword evidence="9" id="KW-1185">Reference proteome</keyword>
<evidence type="ECO:0000256" key="6">
    <source>
        <dbReference type="SAM" id="Phobius"/>
    </source>
</evidence>
<dbReference type="NCBIfam" id="NF037997">
    <property type="entry name" value="Na_Pi_symport"/>
    <property type="match status" value="1"/>
</dbReference>
<dbReference type="GO" id="GO:0005436">
    <property type="term" value="F:sodium:phosphate symporter activity"/>
    <property type="evidence" value="ECO:0007669"/>
    <property type="project" value="InterPro"/>
</dbReference>
<dbReference type="Proteomes" id="UP000011682">
    <property type="component" value="Unassembled WGS sequence"/>
</dbReference>
<feature type="transmembrane region" description="Helical" evidence="6">
    <location>
        <begin position="213"/>
        <end position="239"/>
    </location>
</feature>
<dbReference type="GO" id="GO:0044341">
    <property type="term" value="P:sodium-dependent phosphate transport"/>
    <property type="evidence" value="ECO:0007669"/>
    <property type="project" value="InterPro"/>
</dbReference>
<accession>S9Q521</accession>
<keyword evidence="4 6" id="KW-1133">Transmembrane helix</keyword>
<evidence type="ECO:0000256" key="7">
    <source>
        <dbReference type="SAM" id="SignalP"/>
    </source>
</evidence>
<comment type="caution">
    <text evidence="8">The sequence shown here is derived from an EMBL/GenBank/DDBJ whole genome shotgun (WGS) entry which is preliminary data.</text>
</comment>
<evidence type="ECO:0000256" key="4">
    <source>
        <dbReference type="ARBA" id="ARBA00022989"/>
    </source>
</evidence>
<keyword evidence="7" id="KW-0732">Signal</keyword>
<gene>
    <name evidence="8" type="ORF">D187_007781</name>
</gene>
<evidence type="ECO:0000313" key="9">
    <source>
        <dbReference type="Proteomes" id="UP000011682"/>
    </source>
</evidence>
<evidence type="ECO:0000256" key="1">
    <source>
        <dbReference type="ARBA" id="ARBA00004651"/>
    </source>
</evidence>
<dbReference type="GO" id="GO:0005886">
    <property type="term" value="C:plasma membrane"/>
    <property type="evidence" value="ECO:0007669"/>
    <property type="project" value="UniProtKB-SubCell"/>
</dbReference>
<keyword evidence="3 6" id="KW-0812">Transmembrane</keyword>
<dbReference type="Pfam" id="PF02690">
    <property type="entry name" value="Na_Pi_cotrans"/>
    <property type="match status" value="2"/>
</dbReference>
<keyword evidence="2" id="KW-1003">Cell membrane</keyword>
<reference evidence="8" key="1">
    <citation type="submission" date="2013-05" db="EMBL/GenBank/DDBJ databases">
        <title>Genome assembly of Cystobacter fuscus DSM 2262.</title>
        <authorList>
            <person name="Sharma G."/>
            <person name="Khatri I."/>
            <person name="Kaur C."/>
            <person name="Mayilraj S."/>
            <person name="Subramanian S."/>
        </authorList>
    </citation>
    <scope>NUCLEOTIDE SEQUENCE [LARGE SCALE GENOMIC DNA]</scope>
    <source>
        <strain evidence="8">DSM 2262</strain>
    </source>
</reference>
<protein>
    <submittedName>
        <fullName evidence="8">Sodium-dependent phosphate transporter</fullName>
    </submittedName>
</protein>
<evidence type="ECO:0000256" key="2">
    <source>
        <dbReference type="ARBA" id="ARBA00022475"/>
    </source>
</evidence>
<keyword evidence="5 6" id="KW-0472">Membrane</keyword>
<sequence>MRALVPWSVRKTAIHLLPLAMLSPASGWAAAQKGGATGPEPLEIAMGLTAGLVLFLYGVSRLALALKALATEPARRLLGKFTRNRFAGVLTGAAATTVLDSSSVTIIMVIALVDAGLLSAIQSLGVVLGSNIGTTFGAQLVAFQISKYAPVGLALGALLLAFGRSERWKHVGRMVFGMGLLFFGLEFIEQTMEPFKDHAPFLRWMRELGANPLMGAAVGALFTLIIQSSSATMAIIVTLASQGLISLPTGVAIMLGAEIGTVADTLIATIGRSRQAIRTGVFHFLFNLITAALGLLCASRLVSLAQWVSGDASVGRQIANAQMIFNVLGVLLFIGFVPLIDRALQVLLPERRTQAAAPPVLSREQNA</sequence>
<feature type="transmembrane region" description="Helical" evidence="6">
    <location>
        <begin position="148"/>
        <end position="165"/>
    </location>
</feature>
<feature type="transmembrane region" description="Helical" evidence="6">
    <location>
        <begin position="171"/>
        <end position="188"/>
    </location>
</feature>
<feature type="transmembrane region" description="Helical" evidence="6">
    <location>
        <begin position="281"/>
        <end position="303"/>
    </location>
</feature>
<dbReference type="PANTHER" id="PTHR10010:SF46">
    <property type="entry name" value="SODIUM-DEPENDENT PHOSPHATE TRANSPORT PROTEIN 2B"/>
    <property type="match status" value="1"/>
</dbReference>
<organism evidence="8 9">
    <name type="scientific">Cystobacter fuscus (strain ATCC 25194 / DSM 2262 / NBRC 100088 / M29)</name>
    <dbReference type="NCBI Taxonomy" id="1242864"/>
    <lineage>
        <taxon>Bacteria</taxon>
        <taxon>Pseudomonadati</taxon>
        <taxon>Myxococcota</taxon>
        <taxon>Myxococcia</taxon>
        <taxon>Myxococcales</taxon>
        <taxon>Cystobacterineae</taxon>
        <taxon>Archangiaceae</taxon>
        <taxon>Cystobacter</taxon>
    </lineage>
</organism>
<dbReference type="RefSeq" id="WP_002620728.1">
    <property type="nucleotide sequence ID" value="NZ_ANAH02000066.1"/>
</dbReference>
<feature type="transmembrane region" description="Helical" evidence="6">
    <location>
        <begin position="45"/>
        <end position="66"/>
    </location>
</feature>
<proteinExistence type="predicted"/>
<dbReference type="AlphaFoldDB" id="S9Q521"/>
<dbReference type="eggNOG" id="COG1283">
    <property type="taxonomic scope" value="Bacteria"/>
</dbReference>
<evidence type="ECO:0000256" key="3">
    <source>
        <dbReference type="ARBA" id="ARBA00022692"/>
    </source>
</evidence>
<feature type="chain" id="PRO_5004567817" evidence="7">
    <location>
        <begin position="30"/>
        <end position="367"/>
    </location>
</feature>
<feature type="signal peptide" evidence="7">
    <location>
        <begin position="1"/>
        <end position="29"/>
    </location>
</feature>
<dbReference type="InterPro" id="IPR003841">
    <property type="entry name" value="Na/Pi_transpt"/>
</dbReference>
<evidence type="ECO:0000313" key="8">
    <source>
        <dbReference type="EMBL" id="EPX56439.1"/>
    </source>
</evidence>
<name>S9Q521_CYSF2</name>
<evidence type="ECO:0000256" key="5">
    <source>
        <dbReference type="ARBA" id="ARBA00023136"/>
    </source>
</evidence>
<comment type="subcellular location">
    <subcellularLocation>
        <location evidence="1">Cell membrane</location>
        <topology evidence="1">Multi-pass membrane protein</topology>
    </subcellularLocation>
</comment>